<dbReference type="InterPro" id="IPR027417">
    <property type="entry name" value="P-loop_NTPase"/>
</dbReference>
<evidence type="ECO:0000259" key="5">
    <source>
        <dbReference type="SMART" id="SM00382"/>
    </source>
</evidence>
<dbReference type="InterPro" id="IPR041569">
    <property type="entry name" value="AAA_lid_3"/>
</dbReference>
<dbReference type="SMART" id="SM00382">
    <property type="entry name" value="AAA"/>
    <property type="match status" value="1"/>
</dbReference>
<dbReference type="PROSITE" id="PS00674">
    <property type="entry name" value="AAA"/>
    <property type="match status" value="1"/>
</dbReference>
<dbReference type="SUPFAM" id="SSF52540">
    <property type="entry name" value="P-loop containing nucleoside triphosphate hydrolases"/>
    <property type="match status" value="1"/>
</dbReference>
<keyword evidence="2 4" id="KW-0067">ATP-binding</keyword>
<dbReference type="EMBL" id="FMUB01000004">
    <property type="protein sequence ID" value="SCX15123.1"/>
    <property type="molecule type" value="Genomic_DNA"/>
</dbReference>
<dbReference type="InterPro" id="IPR003593">
    <property type="entry name" value="AAA+_ATPase"/>
</dbReference>
<evidence type="ECO:0000313" key="6">
    <source>
        <dbReference type="EMBL" id="SCX15123.1"/>
    </source>
</evidence>
<dbReference type="STRING" id="1502745.SAMN02799620_02001"/>
<feature type="domain" description="AAA+ ATPase" evidence="5">
    <location>
        <begin position="159"/>
        <end position="297"/>
    </location>
</feature>
<evidence type="ECO:0000256" key="2">
    <source>
        <dbReference type="ARBA" id="ARBA00022840"/>
    </source>
</evidence>
<dbReference type="InterPro" id="IPR050168">
    <property type="entry name" value="AAA_ATPase_domain"/>
</dbReference>
<dbReference type="InterPro" id="IPR011990">
    <property type="entry name" value="TPR-like_helical_dom_sf"/>
</dbReference>
<dbReference type="InterPro" id="IPR003960">
    <property type="entry name" value="ATPase_AAA_CS"/>
</dbReference>
<dbReference type="SUPFAM" id="SSF48452">
    <property type="entry name" value="TPR-like"/>
    <property type="match status" value="1"/>
</dbReference>
<dbReference type="Gene3D" id="1.10.8.60">
    <property type="match status" value="1"/>
</dbReference>
<dbReference type="InterPro" id="IPR003959">
    <property type="entry name" value="ATPase_AAA_core"/>
</dbReference>
<dbReference type="Gene3D" id="3.40.50.300">
    <property type="entry name" value="P-loop containing nucleotide triphosphate hydrolases"/>
    <property type="match status" value="1"/>
</dbReference>
<dbReference type="Pfam" id="PF17862">
    <property type="entry name" value="AAA_lid_3"/>
    <property type="match status" value="1"/>
</dbReference>
<evidence type="ECO:0000256" key="1">
    <source>
        <dbReference type="ARBA" id="ARBA00022741"/>
    </source>
</evidence>
<evidence type="ECO:0000256" key="4">
    <source>
        <dbReference type="RuleBase" id="RU003651"/>
    </source>
</evidence>
<dbReference type="AlphaFoldDB" id="A0A1G4W281"/>
<comment type="similarity">
    <text evidence="4">Belongs to the AAA ATPase family.</text>
</comment>
<dbReference type="PANTHER" id="PTHR23077:SF171">
    <property type="entry name" value="NUCLEAR VALOSIN-CONTAINING PROTEIN-LIKE"/>
    <property type="match status" value="1"/>
</dbReference>
<dbReference type="Pfam" id="PF00004">
    <property type="entry name" value="AAA"/>
    <property type="match status" value="1"/>
</dbReference>
<dbReference type="GO" id="GO:0005524">
    <property type="term" value="F:ATP binding"/>
    <property type="evidence" value="ECO:0007669"/>
    <property type="project" value="UniProtKB-KW"/>
</dbReference>
<evidence type="ECO:0000256" key="3">
    <source>
        <dbReference type="ARBA" id="ARBA00023054"/>
    </source>
</evidence>
<dbReference type="PANTHER" id="PTHR23077">
    <property type="entry name" value="AAA-FAMILY ATPASE"/>
    <property type="match status" value="1"/>
</dbReference>
<sequence>MTQNALINELTAAVERAPEAVELRLHLAELLLQDGQVTEALGHCSAALAQDATNATAVALLQRCSNALTTKADPAPTAAGEGFDWPAAEQQVSHIIEPAFVDSHDRPSALDAADYESVQRSTVRLRDVAGMPEVKKQLELSLLGPISNPEMMKAYKISARGGLLLYGPPGCGKTFLARAISGELGASFLPVGIADVLHRWFGDSERALHEIFETARRNSPCVLFFDEVDALGQRRAALSSHSSLRLVVNTLLAELDSATSSNDGVYVLGATNMPWDVDPALRRPGRFDRMVFVGLPDTDARTEILRSNLRDRPVAGIDLRRLADRTEGLSGADLAHACESATQIALADSLQTGEVRPVGMSDLESALAQIKPSTGPWFDVARNIVEFGNNDGTYDELAKYVRRRRFR</sequence>
<proteinExistence type="inferred from homology"/>
<dbReference type="Gene3D" id="1.25.40.10">
    <property type="entry name" value="Tetratricopeptide repeat domain"/>
    <property type="match status" value="1"/>
</dbReference>
<keyword evidence="1 4" id="KW-0547">Nucleotide-binding</keyword>
<keyword evidence="3" id="KW-0175">Coiled coil</keyword>
<accession>A0A1G4W281</accession>
<dbReference type="FunFam" id="3.40.50.300:FF:001025">
    <property type="entry name" value="ATPase family, AAA domain-containing 2B"/>
    <property type="match status" value="1"/>
</dbReference>
<evidence type="ECO:0000313" key="7">
    <source>
        <dbReference type="Proteomes" id="UP000199707"/>
    </source>
</evidence>
<gene>
    <name evidence="6" type="ORF">SAMN02799620_02001</name>
</gene>
<protein>
    <submittedName>
        <fullName evidence="6">Tetratricopeptide repeat-containing protein</fullName>
    </submittedName>
</protein>
<reference evidence="7" key="1">
    <citation type="submission" date="2016-10" db="EMBL/GenBank/DDBJ databases">
        <authorList>
            <person name="Varghese N."/>
            <person name="Submissions S."/>
        </authorList>
    </citation>
    <scope>NUCLEOTIDE SEQUENCE [LARGE SCALE GENOMIC DNA]</scope>
    <source>
        <strain evidence="7">UNC267MFSha1.1M11</strain>
    </source>
</reference>
<name>A0A1G4W281_9MYCO</name>
<dbReference type="Proteomes" id="UP000199707">
    <property type="component" value="Unassembled WGS sequence"/>
</dbReference>
<organism evidence="6 7">
    <name type="scientific">Mycolicibacterium fluoranthenivorans</name>
    <dbReference type="NCBI Taxonomy" id="258505"/>
    <lineage>
        <taxon>Bacteria</taxon>
        <taxon>Bacillati</taxon>
        <taxon>Actinomycetota</taxon>
        <taxon>Actinomycetes</taxon>
        <taxon>Mycobacteriales</taxon>
        <taxon>Mycobacteriaceae</taxon>
        <taxon>Mycolicibacterium</taxon>
    </lineage>
</organism>
<dbReference type="GO" id="GO:0016887">
    <property type="term" value="F:ATP hydrolysis activity"/>
    <property type="evidence" value="ECO:0007669"/>
    <property type="project" value="InterPro"/>
</dbReference>
<dbReference type="RefSeq" id="WP_090356359.1">
    <property type="nucleotide sequence ID" value="NZ_FMUB01000004.1"/>
</dbReference>